<dbReference type="InterPro" id="IPR013974">
    <property type="entry name" value="SAF"/>
</dbReference>
<organism evidence="2 3">
    <name type="scientific">[Clostridium] hylemonae DSM 15053</name>
    <dbReference type="NCBI Taxonomy" id="553973"/>
    <lineage>
        <taxon>Bacteria</taxon>
        <taxon>Bacillati</taxon>
        <taxon>Bacillota</taxon>
        <taxon>Clostridia</taxon>
        <taxon>Lachnospirales</taxon>
        <taxon>Lachnospiraceae</taxon>
    </lineage>
</organism>
<sequence>MGLKRRQKEEQTKKGRQENMYEIDTKLEELERAGTPVRTALIGAGQMGKDIVAQIEGMKGIECDIVVDVRADIAAEAYRQAGCQCEVVEVHTAGEAEKAIAAGKKAVTTDYKTAVQAAQITNVIDATGSPEMGARVTMECILHKKHIVMMNVECDITIGPLLRRLCEQAGIVYSLTAGDEPGSIIEVYRFAKALGFEVVAAGKGKNNPLDIYADPGMHKWKEKAAKRDMNPRMLIEFVDGSKTMIEMCAVSNATGLKPDVRGMHGPECNVKDLARVFSLKEQGGILDQTGVVDYGIGDINPGVFVIVTTDNKRIIDGLVQRDMGEGPNYLLYRPYHLCSIETPITAVQAAVYGESTAHPMDHLTSECITVAKKDLKAGEVLDAIGEYCYRASIELAETAREGNMLPVGLAKGAVLKRDIKKDEVITYDMVELDNRSVLLQLRRMQDEMTGC</sequence>
<evidence type="ECO:0000313" key="2">
    <source>
        <dbReference type="EMBL" id="EEG74000.1"/>
    </source>
</evidence>
<dbReference type="STRING" id="553973.CLOHYLEM_06006"/>
<proteinExistence type="predicted"/>
<reference evidence="2" key="1">
    <citation type="submission" date="2009-02" db="EMBL/GenBank/DDBJ databases">
        <authorList>
            <person name="Fulton L."/>
            <person name="Clifton S."/>
            <person name="Fulton B."/>
            <person name="Xu J."/>
            <person name="Minx P."/>
            <person name="Pepin K.H."/>
            <person name="Johnson M."/>
            <person name="Bhonagiri V."/>
            <person name="Nash W.E."/>
            <person name="Mardis E.R."/>
            <person name="Wilson R.K."/>
        </authorList>
    </citation>
    <scope>NUCLEOTIDE SEQUENCE [LARGE SCALE GENOMIC DNA]</scope>
    <source>
        <strain evidence="2">DSM 15053</strain>
    </source>
</reference>
<dbReference type="RefSeq" id="WP_006443353.1">
    <property type="nucleotide sequence ID" value="NZ_CP036524.1"/>
</dbReference>
<dbReference type="AlphaFoldDB" id="C0C1I6"/>
<dbReference type="Gene3D" id="3.40.50.720">
    <property type="entry name" value="NAD(P)-binding Rossmann-like Domain"/>
    <property type="match status" value="1"/>
</dbReference>
<dbReference type="SMART" id="SM00858">
    <property type="entry name" value="SAF"/>
    <property type="match status" value="1"/>
</dbReference>
<dbReference type="InterPro" id="IPR036291">
    <property type="entry name" value="NAD(P)-bd_dom_sf"/>
</dbReference>
<accession>C0C1I6</accession>
<dbReference type="Pfam" id="PF08666">
    <property type="entry name" value="SAF"/>
    <property type="match status" value="1"/>
</dbReference>
<protein>
    <submittedName>
        <fullName evidence="2">Dihydrodipicolinate reductase domain protein</fullName>
    </submittedName>
</protein>
<dbReference type="CDD" id="cd11616">
    <property type="entry name" value="SAF_DH_OX_like"/>
    <property type="match status" value="1"/>
</dbReference>
<dbReference type="Proteomes" id="UP000004893">
    <property type="component" value="Unassembled WGS sequence"/>
</dbReference>
<dbReference type="PANTHER" id="PTHR37850">
    <property type="entry name" value="STRU PROTEIN"/>
    <property type="match status" value="1"/>
</dbReference>
<evidence type="ECO:0000313" key="3">
    <source>
        <dbReference type="Proteomes" id="UP000004893"/>
    </source>
</evidence>
<feature type="domain" description="SAF" evidence="1">
    <location>
        <begin position="366"/>
        <end position="431"/>
    </location>
</feature>
<dbReference type="PANTHER" id="PTHR37850:SF2">
    <property type="entry name" value="SAF DOMAIN PROTEIN"/>
    <property type="match status" value="1"/>
</dbReference>
<keyword evidence="3" id="KW-1185">Reference proteome</keyword>
<reference evidence="2" key="2">
    <citation type="submission" date="2013-06" db="EMBL/GenBank/DDBJ databases">
        <title>Draft genome sequence of Clostridium hylemonae (DSM 15053).</title>
        <authorList>
            <person name="Sudarsanam P."/>
            <person name="Ley R."/>
            <person name="Guruge J."/>
            <person name="Turnbaugh P.J."/>
            <person name="Mahowald M."/>
            <person name="Liep D."/>
            <person name="Gordon J."/>
        </authorList>
    </citation>
    <scope>NUCLEOTIDE SEQUENCE</scope>
    <source>
        <strain evidence="2">DSM 15053</strain>
    </source>
</reference>
<dbReference type="EMBL" id="ABYI02000022">
    <property type="protein sequence ID" value="EEG74000.1"/>
    <property type="molecule type" value="Genomic_DNA"/>
</dbReference>
<dbReference type="Pfam" id="PF21135">
    <property type="entry name" value="DRL_cat"/>
    <property type="match status" value="1"/>
</dbReference>
<dbReference type="HOGENOM" id="CLU_046102_0_0_9"/>
<evidence type="ECO:0000259" key="1">
    <source>
        <dbReference type="SMART" id="SM00858"/>
    </source>
</evidence>
<comment type="caution">
    <text evidence="2">The sequence shown here is derived from an EMBL/GenBank/DDBJ whole genome shotgun (WGS) entry which is preliminary data.</text>
</comment>
<dbReference type="eggNOG" id="COG4091">
    <property type="taxonomic scope" value="Bacteria"/>
</dbReference>
<gene>
    <name evidence="2" type="ORF">CLOHYLEM_06006</name>
</gene>
<dbReference type="SUPFAM" id="SSF51735">
    <property type="entry name" value="NAD(P)-binding Rossmann-fold domains"/>
    <property type="match status" value="1"/>
</dbReference>
<name>C0C1I6_9FIRM</name>
<dbReference type="InterPro" id="IPR048423">
    <property type="entry name" value="DRL_cat"/>
</dbReference>